<accession>A0A9X2H1F7</accession>
<dbReference type="Proteomes" id="UP001155220">
    <property type="component" value="Unassembled WGS sequence"/>
</dbReference>
<evidence type="ECO:0000313" key="3">
    <source>
        <dbReference type="EMBL" id="MCP3053895.1"/>
    </source>
</evidence>
<evidence type="ECO:0008006" key="5">
    <source>
        <dbReference type="Google" id="ProtNLM"/>
    </source>
</evidence>
<evidence type="ECO:0000256" key="2">
    <source>
        <dbReference type="SAM" id="SignalP"/>
    </source>
</evidence>
<dbReference type="RefSeq" id="WP_253962783.1">
    <property type="nucleotide sequence ID" value="NZ_JALHBS010000009.1"/>
</dbReference>
<organism evidence="3 4">
    <name type="scientific">Aurantimonas marianensis</name>
    <dbReference type="NCBI Taxonomy" id="2920428"/>
    <lineage>
        <taxon>Bacteria</taxon>
        <taxon>Pseudomonadati</taxon>
        <taxon>Pseudomonadota</taxon>
        <taxon>Alphaproteobacteria</taxon>
        <taxon>Hyphomicrobiales</taxon>
        <taxon>Aurantimonadaceae</taxon>
        <taxon>Aurantimonas</taxon>
    </lineage>
</organism>
<name>A0A9X2H1F7_9HYPH</name>
<dbReference type="EMBL" id="JALHBS010000009">
    <property type="protein sequence ID" value="MCP3053895.1"/>
    <property type="molecule type" value="Genomic_DNA"/>
</dbReference>
<keyword evidence="2" id="KW-0732">Signal</keyword>
<gene>
    <name evidence="3" type="ORF">MJ956_01875</name>
</gene>
<sequence length="616" mass="64405">MRVRTAVLAAVTAAIGGASVATAGAQTVPAQIVPAKRPAATADAKWPDGLMAFALPYSPYLFDLVVHAGRSVAEITYGTRRYDPVTRSLVVTDLEIRRAAFQASIGQLRVSVDEAVYENVAVDTRALPLDPTTRAILRKLDRETVTGDVAVTGRMDAAAADYDLSASLGIDGAGTLEITAELEGFHILAPIEGFDGIDADATPKFAGRLRSARIAFADAGLASALYEVLGGQQGMTAEQARGTASMMAGIGVTALFSELPGGRSPRLQEMARSWSATIQSFLIQPDRLEVSLDPASPLDLARLTRGTVGAEDILALNPTVVAGRSRRVALVDPTTIALAPDGPIEAVLPAAEALVEGRGVPQDIARGVTLVLPTARSDNRAAIGLLARALALDPGVAIAQDQLRGAYAALLLAKADKLSVADGSLDALRRRLSPEELAAAEDEALQRWRRTKIGESQRQIEIGAFEARDWPTIRRLAFAYYEGATMPRNLMRAYGWASIAAAGGDRLAAGLRDDLTAAVSEGRMVLPMERARKATDDLWRLIVSDAPSGGRGADAGAAPPEATPQTSPRAQQIPGASRSETGASDGSPRLPADAAARDTPEASDGPGPTETPGPAD</sequence>
<reference evidence="3" key="1">
    <citation type="submission" date="2022-03" db="EMBL/GenBank/DDBJ databases">
        <title>Aurantimonas Liuensis sp. Nov., isolated from the hadal seawater of the Mariana Trench.</title>
        <authorList>
            <person name="Liu R."/>
        </authorList>
    </citation>
    <scope>NUCLEOTIDE SEQUENCE</scope>
    <source>
        <strain evidence="3">LRZ36</strain>
    </source>
</reference>
<evidence type="ECO:0000313" key="4">
    <source>
        <dbReference type="Proteomes" id="UP001155220"/>
    </source>
</evidence>
<dbReference type="InterPro" id="IPR011990">
    <property type="entry name" value="TPR-like_helical_dom_sf"/>
</dbReference>
<keyword evidence="4" id="KW-1185">Reference proteome</keyword>
<protein>
    <recommendedName>
        <fullName evidence="5">DUF748 domain-containing protein</fullName>
    </recommendedName>
</protein>
<feature type="signal peptide" evidence="2">
    <location>
        <begin position="1"/>
        <end position="23"/>
    </location>
</feature>
<feature type="compositionally biased region" description="Low complexity" evidence="1">
    <location>
        <begin position="554"/>
        <end position="564"/>
    </location>
</feature>
<dbReference type="AlphaFoldDB" id="A0A9X2H1F7"/>
<proteinExistence type="predicted"/>
<feature type="chain" id="PRO_5040843901" description="DUF748 domain-containing protein" evidence="2">
    <location>
        <begin position="24"/>
        <end position="616"/>
    </location>
</feature>
<evidence type="ECO:0000256" key="1">
    <source>
        <dbReference type="SAM" id="MobiDB-lite"/>
    </source>
</evidence>
<comment type="caution">
    <text evidence="3">The sequence shown here is derived from an EMBL/GenBank/DDBJ whole genome shotgun (WGS) entry which is preliminary data.</text>
</comment>
<dbReference type="Gene3D" id="1.25.40.10">
    <property type="entry name" value="Tetratricopeptide repeat domain"/>
    <property type="match status" value="1"/>
</dbReference>
<feature type="region of interest" description="Disordered" evidence="1">
    <location>
        <begin position="545"/>
        <end position="616"/>
    </location>
</feature>